<evidence type="ECO:0000256" key="1">
    <source>
        <dbReference type="ARBA" id="ARBA00001946"/>
    </source>
</evidence>
<evidence type="ECO:0000256" key="13">
    <source>
        <dbReference type="ARBA" id="ARBA00023204"/>
    </source>
</evidence>
<proteinExistence type="inferred from homology"/>
<dbReference type="Pfam" id="PF00271">
    <property type="entry name" value="Helicase_C"/>
    <property type="match status" value="1"/>
</dbReference>
<keyword evidence="13" id="KW-0234">DNA repair</keyword>
<dbReference type="PROSITE" id="PS51192">
    <property type="entry name" value="HELICASE_ATP_BIND_1"/>
    <property type="match status" value="1"/>
</dbReference>
<dbReference type="InterPro" id="IPR027417">
    <property type="entry name" value="P-loop_NTPase"/>
</dbReference>
<dbReference type="PANTHER" id="PTHR13710:SF105">
    <property type="entry name" value="ATP-DEPENDENT DNA HELICASE Q1"/>
    <property type="match status" value="1"/>
</dbReference>
<accession>A0A931CSX9</accession>
<dbReference type="InterPro" id="IPR029491">
    <property type="entry name" value="Helicase_HTH"/>
</dbReference>
<protein>
    <recommendedName>
        <fullName evidence="16">DNA helicase RecQ</fullName>
        <ecNumber evidence="16">5.6.2.4</ecNumber>
    </recommendedName>
</protein>
<evidence type="ECO:0000256" key="16">
    <source>
        <dbReference type="NCBIfam" id="TIGR01389"/>
    </source>
</evidence>
<comment type="cofactor">
    <cofactor evidence="1">
        <name>Mg(2+)</name>
        <dbReference type="ChEBI" id="CHEBI:18420"/>
    </cofactor>
</comment>
<evidence type="ECO:0000256" key="4">
    <source>
        <dbReference type="ARBA" id="ARBA00022723"/>
    </source>
</evidence>
<dbReference type="SMART" id="SM00956">
    <property type="entry name" value="RQC"/>
    <property type="match status" value="1"/>
</dbReference>
<dbReference type="InterPro" id="IPR014001">
    <property type="entry name" value="Helicase_ATP-bd"/>
</dbReference>
<keyword evidence="7 21" id="KW-0378">Hydrolase</keyword>
<dbReference type="SUPFAM" id="SSF52540">
    <property type="entry name" value="P-loop containing nucleoside triphosphate hydrolases"/>
    <property type="match status" value="2"/>
</dbReference>
<keyword evidence="4" id="KW-0479">Metal-binding</keyword>
<evidence type="ECO:0000256" key="7">
    <source>
        <dbReference type="ARBA" id="ARBA00022801"/>
    </source>
</evidence>
<sequence length="734" mass="83212">MELLKTIFGYDDFRPLQKQIIDHILAKKDTLVVLPTGGGKSLCFQLPALMFDGLTIVVSPLISLMKDQVDQLQEMGVSAVCLNSSLPADQYRHHMSLIRQNQVKLLYIAPESLVRLQILDMLDSVTVDCLAIDEAHCISAWGHDFRPEYRQMAQIRPRFPEAVCAAFTATATPAVQKDIQASLGFSADTGFKPFIGSFDRKNLRIRVMFKDNPLQQTLGFLEAHKQDSGIIYCLSRKQVDALADQLAAQGFSVRPYHAGLDDTKRSRFQTEFIRDDVRIIVATIAFGMGIDKPNVRFVLHYDLPKSVENYYQEIGRAGRDGLEAECLLLFSHADIPRLKSLVSGPDEQQNRAAWFHLEDMVRFAEAQDGRKKRLLAYFGETAATDDCGMCDNCLAPADQVQDLTIEAQKFLSCVKRTGERFGAGHIIDVLRGAETKKIFQFRHHLLSTYGIGKEVSKKQWFYLSRQFQSKGFVQREDNYGGLTLTPEAWGVLKKETRVSGWLDPRHRLSQSSEAATGTGHAESTPHPHHPDLFELLRQKRKELADEAGVPPYAVFPDKTLMELATFFPRTETDFLNTFGVGKTKLEKYGPDFMALIAEFCTTHAISDVPERKPPAFAVTESIPKEKRHVQVGRLYHDGMSVKDIAEQFHVKQITIIHHLFRYFQDGNRIQAGHVIDECPVPPDAQEKVRPAFDTHGYQFLKPVFEAMDREIPYDDLHLMRLYYLYVNEIAPPSK</sequence>
<dbReference type="Pfam" id="PF14493">
    <property type="entry name" value="HTH_40"/>
    <property type="match status" value="1"/>
</dbReference>
<dbReference type="PANTHER" id="PTHR13710">
    <property type="entry name" value="DNA HELICASE RECQ FAMILY MEMBER"/>
    <property type="match status" value="1"/>
</dbReference>
<feature type="region of interest" description="Disordered" evidence="17">
    <location>
        <begin position="509"/>
        <end position="530"/>
    </location>
</feature>
<dbReference type="GO" id="GO:0016787">
    <property type="term" value="F:hydrolase activity"/>
    <property type="evidence" value="ECO:0007669"/>
    <property type="project" value="UniProtKB-KW"/>
</dbReference>
<dbReference type="InterPro" id="IPR032284">
    <property type="entry name" value="RecQ_Zn-bd"/>
</dbReference>
<evidence type="ECO:0000256" key="5">
    <source>
        <dbReference type="ARBA" id="ARBA00022741"/>
    </source>
</evidence>
<comment type="similarity">
    <text evidence="3">Belongs to the helicase family. RecQ subfamily.</text>
</comment>
<keyword evidence="9" id="KW-0862">Zinc</keyword>
<dbReference type="InterPro" id="IPR004589">
    <property type="entry name" value="DNA_helicase_ATP-dep_RecQ"/>
</dbReference>
<keyword evidence="8 21" id="KW-0347">Helicase</keyword>
<dbReference type="GO" id="GO:0009378">
    <property type="term" value="F:four-way junction helicase activity"/>
    <property type="evidence" value="ECO:0007669"/>
    <property type="project" value="TreeGrafter"/>
</dbReference>
<evidence type="ECO:0000256" key="17">
    <source>
        <dbReference type="SAM" id="MobiDB-lite"/>
    </source>
</evidence>
<dbReference type="PROSITE" id="PS51194">
    <property type="entry name" value="HELICASE_CTER"/>
    <property type="match status" value="1"/>
</dbReference>
<dbReference type="InterPro" id="IPR002121">
    <property type="entry name" value="HRDC_dom"/>
</dbReference>
<name>A0A931CSX9_9BACT</name>
<dbReference type="Gene3D" id="1.10.150.80">
    <property type="entry name" value="HRDC domain"/>
    <property type="match status" value="1"/>
</dbReference>
<dbReference type="NCBIfam" id="TIGR00614">
    <property type="entry name" value="recQ_fam"/>
    <property type="match status" value="1"/>
</dbReference>
<dbReference type="GO" id="GO:0006310">
    <property type="term" value="P:DNA recombination"/>
    <property type="evidence" value="ECO:0007669"/>
    <property type="project" value="UniProtKB-UniRule"/>
</dbReference>
<dbReference type="FunFam" id="3.40.50.300:FF:000156">
    <property type="entry name" value="ATP-dependent DNA helicase recQ"/>
    <property type="match status" value="1"/>
</dbReference>
<dbReference type="GO" id="GO:0005524">
    <property type="term" value="F:ATP binding"/>
    <property type="evidence" value="ECO:0007669"/>
    <property type="project" value="UniProtKB-KW"/>
</dbReference>
<dbReference type="InterPro" id="IPR010997">
    <property type="entry name" value="HRDC-like_sf"/>
</dbReference>
<evidence type="ECO:0000313" key="22">
    <source>
        <dbReference type="Proteomes" id="UP000706172"/>
    </source>
</evidence>
<gene>
    <name evidence="21" type="primary">recQ</name>
    <name evidence="21" type="ORF">H0S81_00970</name>
</gene>
<dbReference type="GO" id="GO:0006281">
    <property type="term" value="P:DNA repair"/>
    <property type="evidence" value="ECO:0007669"/>
    <property type="project" value="UniProtKB-KW"/>
</dbReference>
<feature type="domain" description="HRDC" evidence="18">
    <location>
        <begin position="526"/>
        <end position="606"/>
    </location>
</feature>
<dbReference type="GO" id="GO:0003677">
    <property type="term" value="F:DNA binding"/>
    <property type="evidence" value="ECO:0007669"/>
    <property type="project" value="UniProtKB-KW"/>
</dbReference>
<evidence type="ECO:0000259" key="20">
    <source>
        <dbReference type="PROSITE" id="PS51194"/>
    </source>
</evidence>
<dbReference type="Pfam" id="PF09382">
    <property type="entry name" value="RQC"/>
    <property type="match status" value="1"/>
</dbReference>
<dbReference type="EMBL" id="JACCQK010000034">
    <property type="protein sequence ID" value="MBG0778490.1"/>
    <property type="molecule type" value="Genomic_DNA"/>
</dbReference>
<dbReference type="GO" id="GO:0006260">
    <property type="term" value="P:DNA replication"/>
    <property type="evidence" value="ECO:0007669"/>
    <property type="project" value="InterPro"/>
</dbReference>
<evidence type="ECO:0000259" key="19">
    <source>
        <dbReference type="PROSITE" id="PS51192"/>
    </source>
</evidence>
<dbReference type="Gene3D" id="3.40.50.300">
    <property type="entry name" value="P-loop containing nucleotide triphosphate hydrolases"/>
    <property type="match status" value="2"/>
</dbReference>
<reference evidence="21" key="1">
    <citation type="submission" date="2020-07" db="EMBL/GenBank/DDBJ databases">
        <title>Severe corrosion of carbon steel in oil field produced water can be linked to methanogenic archaea containing a special type of NiFe hydrogenase.</title>
        <authorList>
            <person name="Lahme S."/>
            <person name="Mand J."/>
            <person name="Longwell J."/>
            <person name="Smith R."/>
            <person name="Enning D."/>
        </authorList>
    </citation>
    <scope>NUCLEOTIDE SEQUENCE</scope>
    <source>
        <strain evidence="21">MIC098Bin6</strain>
    </source>
</reference>
<evidence type="ECO:0000256" key="15">
    <source>
        <dbReference type="ARBA" id="ARBA00034617"/>
    </source>
</evidence>
<dbReference type="AlphaFoldDB" id="A0A931CSX9"/>
<comment type="cofactor">
    <cofactor evidence="2">
        <name>Zn(2+)</name>
        <dbReference type="ChEBI" id="CHEBI:29105"/>
    </cofactor>
</comment>
<evidence type="ECO:0000259" key="18">
    <source>
        <dbReference type="PROSITE" id="PS50967"/>
    </source>
</evidence>
<keyword evidence="12" id="KW-0233">DNA recombination</keyword>
<evidence type="ECO:0000256" key="9">
    <source>
        <dbReference type="ARBA" id="ARBA00022833"/>
    </source>
</evidence>
<organism evidence="21 22">
    <name type="scientific">Desulfotignum balticum</name>
    <dbReference type="NCBI Taxonomy" id="115781"/>
    <lineage>
        <taxon>Bacteria</taxon>
        <taxon>Pseudomonadati</taxon>
        <taxon>Thermodesulfobacteriota</taxon>
        <taxon>Desulfobacteria</taxon>
        <taxon>Desulfobacterales</taxon>
        <taxon>Desulfobacteraceae</taxon>
        <taxon>Desulfotignum</taxon>
    </lineage>
</organism>
<evidence type="ECO:0000256" key="8">
    <source>
        <dbReference type="ARBA" id="ARBA00022806"/>
    </source>
</evidence>
<dbReference type="SUPFAM" id="SSF47819">
    <property type="entry name" value="HRDC-like"/>
    <property type="match status" value="1"/>
</dbReference>
<dbReference type="FunFam" id="3.40.50.300:FF:000296">
    <property type="entry name" value="ATP-dependent DNA helicase RecQ"/>
    <property type="match status" value="1"/>
</dbReference>
<evidence type="ECO:0000256" key="3">
    <source>
        <dbReference type="ARBA" id="ARBA00005446"/>
    </source>
</evidence>
<evidence type="ECO:0000256" key="6">
    <source>
        <dbReference type="ARBA" id="ARBA00022763"/>
    </source>
</evidence>
<dbReference type="GO" id="GO:0005737">
    <property type="term" value="C:cytoplasm"/>
    <property type="evidence" value="ECO:0007669"/>
    <property type="project" value="TreeGrafter"/>
</dbReference>
<dbReference type="InterPro" id="IPR011545">
    <property type="entry name" value="DEAD/DEAH_box_helicase_dom"/>
</dbReference>
<dbReference type="GO" id="GO:0043590">
    <property type="term" value="C:bacterial nucleoid"/>
    <property type="evidence" value="ECO:0007669"/>
    <property type="project" value="TreeGrafter"/>
</dbReference>
<keyword evidence="14" id="KW-0413">Isomerase</keyword>
<dbReference type="EC" id="5.6.2.4" evidence="16"/>
<dbReference type="SMART" id="SM00341">
    <property type="entry name" value="HRDC"/>
    <property type="match status" value="1"/>
</dbReference>
<dbReference type="CDD" id="cd18794">
    <property type="entry name" value="SF2_C_RecQ"/>
    <property type="match status" value="1"/>
</dbReference>
<keyword evidence="5" id="KW-0547">Nucleotide-binding</keyword>
<dbReference type="CDD" id="cd17920">
    <property type="entry name" value="DEXHc_RecQ"/>
    <property type="match status" value="1"/>
</dbReference>
<dbReference type="InterPro" id="IPR036388">
    <property type="entry name" value="WH-like_DNA-bd_sf"/>
</dbReference>
<evidence type="ECO:0000256" key="11">
    <source>
        <dbReference type="ARBA" id="ARBA00023125"/>
    </source>
</evidence>
<dbReference type="GO" id="GO:0046872">
    <property type="term" value="F:metal ion binding"/>
    <property type="evidence" value="ECO:0007669"/>
    <property type="project" value="UniProtKB-KW"/>
</dbReference>
<dbReference type="InterPro" id="IPR006293">
    <property type="entry name" value="DNA_helicase_ATP-dep_RecQ_bac"/>
</dbReference>
<dbReference type="Pfam" id="PF00270">
    <property type="entry name" value="DEAD"/>
    <property type="match status" value="1"/>
</dbReference>
<dbReference type="InterPro" id="IPR044876">
    <property type="entry name" value="HRDC_dom_sf"/>
</dbReference>
<dbReference type="Pfam" id="PF16124">
    <property type="entry name" value="RecQ_Zn_bind"/>
    <property type="match status" value="1"/>
</dbReference>
<dbReference type="PROSITE" id="PS50967">
    <property type="entry name" value="HRDC"/>
    <property type="match status" value="1"/>
</dbReference>
<dbReference type="GO" id="GO:0009432">
    <property type="term" value="P:SOS response"/>
    <property type="evidence" value="ECO:0007669"/>
    <property type="project" value="UniProtKB-UniRule"/>
</dbReference>
<dbReference type="SMART" id="SM00490">
    <property type="entry name" value="HELICc"/>
    <property type="match status" value="1"/>
</dbReference>
<evidence type="ECO:0000256" key="2">
    <source>
        <dbReference type="ARBA" id="ARBA00001947"/>
    </source>
</evidence>
<dbReference type="GO" id="GO:0030894">
    <property type="term" value="C:replisome"/>
    <property type="evidence" value="ECO:0007669"/>
    <property type="project" value="TreeGrafter"/>
</dbReference>
<evidence type="ECO:0000256" key="10">
    <source>
        <dbReference type="ARBA" id="ARBA00022840"/>
    </source>
</evidence>
<feature type="domain" description="Helicase ATP-binding" evidence="19">
    <location>
        <begin position="21"/>
        <end position="189"/>
    </location>
</feature>
<dbReference type="GO" id="GO:0043138">
    <property type="term" value="F:3'-5' DNA helicase activity"/>
    <property type="evidence" value="ECO:0007669"/>
    <property type="project" value="UniProtKB-EC"/>
</dbReference>
<dbReference type="SMART" id="SM00487">
    <property type="entry name" value="DEXDc"/>
    <property type="match status" value="1"/>
</dbReference>
<evidence type="ECO:0000256" key="12">
    <source>
        <dbReference type="ARBA" id="ARBA00023172"/>
    </source>
</evidence>
<evidence type="ECO:0000313" key="21">
    <source>
        <dbReference type="EMBL" id="MBG0778490.1"/>
    </source>
</evidence>
<evidence type="ECO:0000256" key="14">
    <source>
        <dbReference type="ARBA" id="ARBA00023235"/>
    </source>
</evidence>
<dbReference type="Pfam" id="PF00570">
    <property type="entry name" value="HRDC"/>
    <property type="match status" value="1"/>
</dbReference>
<dbReference type="InterPro" id="IPR001650">
    <property type="entry name" value="Helicase_C-like"/>
</dbReference>
<dbReference type="NCBIfam" id="TIGR01389">
    <property type="entry name" value="recQ"/>
    <property type="match status" value="1"/>
</dbReference>
<keyword evidence="10" id="KW-0067">ATP-binding</keyword>
<keyword evidence="6" id="KW-0227">DNA damage</keyword>
<feature type="domain" description="Helicase C-terminal" evidence="20">
    <location>
        <begin position="213"/>
        <end position="361"/>
    </location>
</feature>
<keyword evidence="11" id="KW-0238">DNA-binding</keyword>
<dbReference type="Gene3D" id="1.10.10.10">
    <property type="entry name" value="Winged helix-like DNA-binding domain superfamily/Winged helix DNA-binding domain"/>
    <property type="match status" value="1"/>
</dbReference>
<dbReference type="InterPro" id="IPR018982">
    <property type="entry name" value="RQC_domain"/>
</dbReference>
<comment type="caution">
    <text evidence="21">The sequence shown here is derived from an EMBL/GenBank/DDBJ whole genome shotgun (WGS) entry which is preliminary data.</text>
</comment>
<dbReference type="Gene3D" id="1.10.10.1390">
    <property type="entry name" value="ATP-dependent DNA helicase RecQ"/>
    <property type="match status" value="1"/>
</dbReference>
<comment type="catalytic activity">
    <reaction evidence="15">
        <text>Couples ATP hydrolysis with the unwinding of duplex DNA by translocating in the 3'-5' direction.</text>
        <dbReference type="EC" id="5.6.2.4"/>
    </reaction>
</comment>
<dbReference type="Proteomes" id="UP000706172">
    <property type="component" value="Unassembled WGS sequence"/>
</dbReference>